<keyword evidence="8" id="KW-1185">Reference proteome</keyword>
<evidence type="ECO:0000256" key="4">
    <source>
        <dbReference type="ARBA" id="ARBA00022833"/>
    </source>
</evidence>
<dbReference type="PANTHER" id="PTHR43808:SF9">
    <property type="entry name" value="BLL0789 PROTEIN"/>
    <property type="match status" value="1"/>
</dbReference>
<dbReference type="InterPro" id="IPR050072">
    <property type="entry name" value="Peptidase_M20A"/>
</dbReference>
<keyword evidence="3" id="KW-0378">Hydrolase</keyword>
<dbReference type="InterPro" id="IPR017150">
    <property type="entry name" value="Pept_M20_glutamate_carboxypep"/>
</dbReference>
<proteinExistence type="predicted"/>
<dbReference type="CDD" id="cd03885">
    <property type="entry name" value="M20_CPDG2"/>
    <property type="match status" value="1"/>
</dbReference>
<evidence type="ECO:0000259" key="6">
    <source>
        <dbReference type="Pfam" id="PF07687"/>
    </source>
</evidence>
<protein>
    <submittedName>
        <fullName evidence="7">Peptidase M20</fullName>
    </submittedName>
</protein>
<dbReference type="SUPFAM" id="SSF53187">
    <property type="entry name" value="Zn-dependent exopeptidases"/>
    <property type="match status" value="1"/>
</dbReference>
<dbReference type="GO" id="GO:0046872">
    <property type="term" value="F:metal ion binding"/>
    <property type="evidence" value="ECO:0007669"/>
    <property type="project" value="UniProtKB-KW"/>
</dbReference>
<dbReference type="PROSITE" id="PS00758">
    <property type="entry name" value="ARGE_DAPE_CPG2_1"/>
    <property type="match status" value="1"/>
</dbReference>
<evidence type="ECO:0000313" key="8">
    <source>
        <dbReference type="Proteomes" id="UP000646478"/>
    </source>
</evidence>
<feature type="domain" description="Peptidase M20 dimerisation" evidence="6">
    <location>
        <begin position="186"/>
        <end position="284"/>
    </location>
</feature>
<evidence type="ECO:0000256" key="3">
    <source>
        <dbReference type="ARBA" id="ARBA00022801"/>
    </source>
</evidence>
<comment type="cofactor">
    <cofactor evidence="1">
        <name>Zn(2+)</name>
        <dbReference type="ChEBI" id="CHEBI:29105"/>
    </cofactor>
</comment>
<reference evidence="7" key="1">
    <citation type="journal article" date="2014" name="Int. J. Syst. Evol. Microbiol.">
        <title>Complete genome sequence of Corynebacterium casei LMG S-19264T (=DSM 44701T), isolated from a smear-ripened cheese.</title>
        <authorList>
            <consortium name="US DOE Joint Genome Institute (JGI-PGF)"/>
            <person name="Walter F."/>
            <person name="Albersmeier A."/>
            <person name="Kalinowski J."/>
            <person name="Ruckert C."/>
        </authorList>
    </citation>
    <scope>NUCLEOTIDE SEQUENCE</scope>
    <source>
        <strain evidence="7">CGMCC 1.15082</strain>
    </source>
</reference>
<gene>
    <name evidence="7" type="ORF">GCM10011491_44890</name>
</gene>
<sequence>MQQQNAAISSWLAAQQNAMIQLLSELVNIDSGSYDKAGVDAVGAQLESFLIDHGISVTTTPNVHFGNILRAANGNPGSDSDRHAILLMGHRDTVFPKGEAARRPFHISGDRAYGPGVADMKAGLVMNAFIMAAFSRFAPQVPLVALMTGDEEIGSGTSHAFIEKEAKQAIAVFNSEPGRISGNVVTGRKGGFTYRFEITGIAAHSGVNFTEGASAIGELAHKITALHGLTCVENGITLNVGLVKGGQSVNTIAPDAHGEVDVRFVTNEQRDDLIRSVEMILSSTTTPGTSIKAERKSGFLPLVPTTESEALTEKYLSSANEMGLRISGEFTGGCADSGFAASVGAPTICGVGPVGGKAHTAEEYIEVASLSERARIVAATIFKLG</sequence>
<accession>A0A916SPS6</accession>
<feature type="active site" description="Proton acceptor" evidence="5">
    <location>
        <position position="151"/>
    </location>
</feature>
<evidence type="ECO:0000256" key="2">
    <source>
        <dbReference type="ARBA" id="ARBA00022723"/>
    </source>
</evidence>
<dbReference type="AlphaFoldDB" id="A0A916SPS6"/>
<dbReference type="InterPro" id="IPR001261">
    <property type="entry name" value="ArgE/DapE_CS"/>
</dbReference>
<evidence type="ECO:0000313" key="7">
    <source>
        <dbReference type="EMBL" id="GGB12031.1"/>
    </source>
</evidence>
<name>A0A916SPS6_9HYPH</name>
<dbReference type="GO" id="GO:0016787">
    <property type="term" value="F:hydrolase activity"/>
    <property type="evidence" value="ECO:0007669"/>
    <property type="project" value="UniProtKB-KW"/>
</dbReference>
<feature type="active site" evidence="5">
    <location>
        <position position="92"/>
    </location>
</feature>
<keyword evidence="4" id="KW-0862">Zinc</keyword>
<dbReference type="Proteomes" id="UP000646478">
    <property type="component" value="Unassembled WGS sequence"/>
</dbReference>
<reference evidence="7" key="2">
    <citation type="submission" date="2020-09" db="EMBL/GenBank/DDBJ databases">
        <authorList>
            <person name="Sun Q."/>
            <person name="Zhou Y."/>
        </authorList>
    </citation>
    <scope>NUCLEOTIDE SEQUENCE</scope>
    <source>
        <strain evidence="7">CGMCC 1.15082</strain>
    </source>
</reference>
<dbReference type="Pfam" id="PF07687">
    <property type="entry name" value="M20_dimer"/>
    <property type="match status" value="1"/>
</dbReference>
<dbReference type="InterPro" id="IPR002933">
    <property type="entry name" value="Peptidase_M20"/>
</dbReference>
<dbReference type="InterPro" id="IPR036264">
    <property type="entry name" value="Bact_exopeptidase_dim_dom"/>
</dbReference>
<keyword evidence="2" id="KW-0479">Metal-binding</keyword>
<comment type="caution">
    <text evidence="7">The sequence shown here is derived from an EMBL/GenBank/DDBJ whole genome shotgun (WGS) entry which is preliminary data.</text>
</comment>
<dbReference type="Pfam" id="PF01546">
    <property type="entry name" value="Peptidase_M20"/>
    <property type="match status" value="1"/>
</dbReference>
<dbReference type="Gene3D" id="3.30.70.360">
    <property type="match status" value="1"/>
</dbReference>
<dbReference type="Gene3D" id="3.40.630.10">
    <property type="entry name" value="Zn peptidases"/>
    <property type="match status" value="1"/>
</dbReference>
<dbReference type="SUPFAM" id="SSF55031">
    <property type="entry name" value="Bacterial exopeptidase dimerisation domain"/>
    <property type="match status" value="1"/>
</dbReference>
<dbReference type="RefSeq" id="WP_188826397.1">
    <property type="nucleotide sequence ID" value="NZ_BMHH01000037.1"/>
</dbReference>
<dbReference type="EMBL" id="BMHH01000037">
    <property type="protein sequence ID" value="GGB12031.1"/>
    <property type="molecule type" value="Genomic_DNA"/>
</dbReference>
<dbReference type="InterPro" id="IPR011650">
    <property type="entry name" value="Peptidase_M20_dimer"/>
</dbReference>
<evidence type="ECO:0000256" key="1">
    <source>
        <dbReference type="ARBA" id="ARBA00001947"/>
    </source>
</evidence>
<dbReference type="PANTHER" id="PTHR43808">
    <property type="entry name" value="ACETYLORNITHINE DEACETYLASE"/>
    <property type="match status" value="1"/>
</dbReference>
<dbReference type="PIRSF" id="PIRSF037238">
    <property type="entry name" value="Carboxypeptidase_G2"/>
    <property type="match status" value="1"/>
</dbReference>
<evidence type="ECO:0000256" key="5">
    <source>
        <dbReference type="PIRSR" id="PIRSR037238-1"/>
    </source>
</evidence>
<organism evidence="7 8">
    <name type="scientific">Brucella endophytica</name>
    <dbReference type="NCBI Taxonomy" id="1963359"/>
    <lineage>
        <taxon>Bacteria</taxon>
        <taxon>Pseudomonadati</taxon>
        <taxon>Pseudomonadota</taxon>
        <taxon>Alphaproteobacteria</taxon>
        <taxon>Hyphomicrobiales</taxon>
        <taxon>Brucellaceae</taxon>
        <taxon>Brucella/Ochrobactrum group</taxon>
        <taxon>Brucella</taxon>
    </lineage>
</organism>